<dbReference type="GO" id="GO:0051536">
    <property type="term" value="F:iron-sulfur cluster binding"/>
    <property type="evidence" value="ECO:0007669"/>
    <property type="project" value="InterPro"/>
</dbReference>
<proteinExistence type="predicted"/>
<reference evidence="3" key="1">
    <citation type="submission" date="2017-05" db="EMBL/GenBank/DDBJ databases">
        <title>Dechlorination kinetics govern the competition between two new strains of the genus Sulfurospirillum.</title>
        <authorList>
            <person name="Buttet G.F."/>
            <person name="Murray A.M."/>
            <person name="Goris T."/>
            <person name="Burion M."/>
            <person name="Lin B."/>
            <person name="Rolle M."/>
            <person name="Maillard J."/>
        </authorList>
    </citation>
    <scope>NUCLEOTIDE SEQUENCE [LARGE SCALE GENOMIC DNA]</scope>
    <source>
        <strain evidence="3">SL2-1</strain>
    </source>
</reference>
<dbReference type="RefSeq" id="WP_202819586.1">
    <property type="nucleotide sequence ID" value="NZ_CP021416.1"/>
</dbReference>
<keyword evidence="2" id="KW-0560">Oxidoreductase</keyword>
<dbReference type="KEGG" id="suls:Sdiek1_1027"/>
<sequence>MALTLNDRLPIPHKNAEVKNVTCEFCIVGCGYKSYKWPLGTEGTYKENALSLDLSQQQPTYGDWCSERMYNTVQDRDGKKYNLMVIPDKECMVNIGQNSVRGGMMGVSTFNAASPTKDRLKEPQIFRGGMLMETS</sequence>
<accession>A0A1Y0HLT1</accession>
<dbReference type="EMBL" id="CP021416">
    <property type="protein sequence ID" value="ARU48193.1"/>
    <property type="molecule type" value="Genomic_DNA"/>
</dbReference>
<keyword evidence="3" id="KW-1185">Reference proteome</keyword>
<dbReference type="Proteomes" id="UP000196005">
    <property type="component" value="Chromosome"/>
</dbReference>
<name>A0A1Y0HLT1_9BACT</name>
<dbReference type="AlphaFoldDB" id="A0A1Y0HLT1"/>
<dbReference type="SUPFAM" id="SSF53706">
    <property type="entry name" value="Formate dehydrogenase/DMSO reductase, domains 1-3"/>
    <property type="match status" value="1"/>
</dbReference>
<organism evidence="2 3">
    <name type="scientific">Sulfurospirillum diekertiae</name>
    <dbReference type="NCBI Taxonomy" id="1854492"/>
    <lineage>
        <taxon>Bacteria</taxon>
        <taxon>Pseudomonadati</taxon>
        <taxon>Campylobacterota</taxon>
        <taxon>Epsilonproteobacteria</taxon>
        <taxon>Campylobacterales</taxon>
        <taxon>Sulfurospirillaceae</taxon>
        <taxon>Sulfurospirillum</taxon>
    </lineage>
</organism>
<evidence type="ECO:0000313" key="3">
    <source>
        <dbReference type="Proteomes" id="UP000196005"/>
    </source>
</evidence>
<evidence type="ECO:0000313" key="2">
    <source>
        <dbReference type="EMBL" id="ARU48193.1"/>
    </source>
</evidence>
<dbReference type="EC" id="1.20.9.1" evidence="2"/>
<evidence type="ECO:0000259" key="1">
    <source>
        <dbReference type="Pfam" id="PF18465"/>
    </source>
</evidence>
<dbReference type="Gene3D" id="2.60.40.4210">
    <property type="match status" value="1"/>
</dbReference>
<dbReference type="Pfam" id="PF18465">
    <property type="entry name" value="Rieske_3"/>
    <property type="match status" value="1"/>
</dbReference>
<feature type="domain" description="Arsenite oxidase subunit AioA/Iodate reductase subunit IdrA 3Fe-4S cluster" evidence="1">
    <location>
        <begin position="23"/>
        <end position="116"/>
    </location>
</feature>
<dbReference type="InterPro" id="IPR041632">
    <property type="entry name" value="AioA/IdrA_3Fe-4S"/>
</dbReference>
<gene>
    <name evidence="2" type="ORF">Sdiek1_1027</name>
</gene>
<protein>
    <submittedName>
        <fullName evidence="2">Arsenite oxidase subunit AioA</fullName>
        <ecNumber evidence="2">1.20.9.1</ecNumber>
    </submittedName>
</protein>
<dbReference type="GO" id="GO:0050611">
    <property type="term" value="F:arsenate reductase (azurin) activity"/>
    <property type="evidence" value="ECO:0007669"/>
    <property type="project" value="UniProtKB-EC"/>
</dbReference>